<organism evidence="1 2">
    <name type="scientific">Escherichia coli</name>
    <dbReference type="NCBI Taxonomy" id="562"/>
    <lineage>
        <taxon>Bacteria</taxon>
        <taxon>Pseudomonadati</taxon>
        <taxon>Pseudomonadota</taxon>
        <taxon>Gammaproteobacteria</taxon>
        <taxon>Enterobacterales</taxon>
        <taxon>Enterobacteriaceae</taxon>
        <taxon>Escherichia</taxon>
    </lineage>
</organism>
<dbReference type="SUPFAM" id="SSF160631">
    <property type="entry name" value="SMI1/KNR4-like"/>
    <property type="match status" value="1"/>
</dbReference>
<dbReference type="InterPro" id="IPR018958">
    <property type="entry name" value="Knr4/Smi1-like_dom"/>
</dbReference>
<dbReference type="SMART" id="SM00860">
    <property type="entry name" value="SMI1_KNR4"/>
    <property type="match status" value="1"/>
</dbReference>
<reference evidence="1 2" key="1">
    <citation type="submission" date="2018-12" db="EMBL/GenBank/DDBJ databases">
        <title>Food and Water Safety Consortium.</title>
        <authorList>
            <person name="Tyson S."/>
            <person name="Peterson C.-L."/>
            <person name="Olson A."/>
            <person name="Tyler S."/>
            <person name="Cabral J."/>
            <person name="Lynch T."/>
            <person name="Knox N."/>
            <person name="Van Domselaar G."/>
            <person name="Graham M."/>
        </authorList>
    </citation>
    <scope>NUCLEOTIDE SEQUENCE [LARGE SCALE GENOMIC DNA]</scope>
    <source>
        <strain evidence="1 2">FWSEC0118</strain>
    </source>
</reference>
<dbReference type="Proteomes" id="UP000309937">
    <property type="component" value="Unassembled WGS sequence"/>
</dbReference>
<dbReference type="Gene3D" id="3.40.1580.10">
    <property type="entry name" value="SMI1/KNR4-like"/>
    <property type="match status" value="1"/>
</dbReference>
<protein>
    <submittedName>
        <fullName evidence="1">SMI1/KNR4 family protein</fullName>
    </submittedName>
</protein>
<accession>A0A2A6Q8N7</accession>
<sequence>MGENPVNILTNHEYYKVEKIIEQIKPFWTKYDSLSEKDMMLLESNFTHRFPEDMKEFFLWSNGGAGKFHNIYISLWPLDEIKELNDGYLINHYLGEQFMAFGSDGGPICFLLDYRNPEHTRISSVNFGDLDIAEVKQIAISFDVFLELAGNGEIISNNL</sequence>
<comment type="caution">
    <text evidence="1">The sequence shown here is derived from an EMBL/GenBank/DDBJ whole genome shotgun (WGS) entry which is preliminary data.</text>
</comment>
<dbReference type="EMBL" id="RRGJ01000010">
    <property type="protein sequence ID" value="TJQ15765.1"/>
    <property type="molecule type" value="Genomic_DNA"/>
</dbReference>
<dbReference type="InterPro" id="IPR037883">
    <property type="entry name" value="Knr4/Smi1-like_sf"/>
</dbReference>
<dbReference type="Pfam" id="PF09346">
    <property type="entry name" value="SMI1_KNR4"/>
    <property type="match status" value="1"/>
</dbReference>
<proteinExistence type="predicted"/>
<gene>
    <name evidence="1" type="ORF">C9Z68_09205</name>
</gene>
<evidence type="ECO:0000313" key="1">
    <source>
        <dbReference type="EMBL" id="TJQ15765.1"/>
    </source>
</evidence>
<name>A0A2A6Q8N7_ECOLX</name>
<evidence type="ECO:0000313" key="2">
    <source>
        <dbReference type="Proteomes" id="UP000309937"/>
    </source>
</evidence>
<dbReference type="AlphaFoldDB" id="A0A2A6Q8N7"/>